<dbReference type="Ensembl" id="ENSAMXT00005002119.1">
    <property type="protein sequence ID" value="ENSAMXP00005001911.1"/>
    <property type="gene ID" value="ENSAMXG00005001073.1"/>
</dbReference>
<dbReference type="SUPFAM" id="SSF102031">
    <property type="entry name" value="AXH domain"/>
    <property type="match status" value="1"/>
</dbReference>
<dbReference type="EMBL" id="JAICCE010000013">
    <property type="protein sequence ID" value="KAG9269917.1"/>
    <property type="molecule type" value="Genomic_DNA"/>
</dbReference>
<keyword evidence="3" id="KW-0805">Transcription regulation</keyword>
<evidence type="ECO:0000313" key="11">
    <source>
        <dbReference type="Proteomes" id="UP000694621"/>
    </source>
</evidence>
<feature type="compositionally biased region" description="Polar residues" evidence="7">
    <location>
        <begin position="252"/>
        <end position="261"/>
    </location>
</feature>
<name>A0A8B9GSP9_ASTMX</name>
<evidence type="ECO:0000256" key="5">
    <source>
        <dbReference type="ARBA" id="ARBA00023163"/>
    </source>
</evidence>
<evidence type="ECO:0000259" key="8">
    <source>
        <dbReference type="PROSITE" id="PS51148"/>
    </source>
</evidence>
<dbReference type="AlphaFoldDB" id="A0A8B9GSP9"/>
<dbReference type="OrthoDB" id="10000452at2759"/>
<sequence length="603" mass="65920">MNPSPDRGKECLPPKKRESRQGSSEQRPLEDDFKHPAPIRSWRLQVSEGRESGGDSRFDKDPLLPPPPPPPPLPPLPLPLPWHVPYPSSIHHPFLPGQAGERRGPGSPSWRDSGAEPPPIPHHSRWLRGDISPLGLQQPISVPTFKSAYAVESRDMWPYFGHTRREYSPSLFSSHHPFPQPPVYTPDLLPDSRLRYPSRRPNGLDGHGSRSESSARLASGGDCGNDSRSRPVGSSHSNGRKRHQEDPAGRSTGRSSLSQEGPNAHSFLQELDRDPGTLGMPKPPNPHAYTSDSRTGKASTPHEPPSGSASQTGAQIYYSLGSLYPSAHQNPQAIANLSPSGPPPSPLRNSQHSPHSQHNNHGTDQERELSPASYRPSVSILSGPDPPPSAVLPHFAKGSLIELAGGRLKRVEELRTEDFLHSADTSPEFHLSTCTILLISPGPTNGFNHLQVRLADRNTQELLTVLEEYPFFVRDRGWSSCSPQRSAQLYGLPCRQLSAGDVCLALTPTPTSAPPTSNRPHQSRAQHRHGRAAAGSEVRPHGSERMPPPTGPPLPPSAQAPPPDSRGQEKPRPRKRRWSAPELQAGAGTRPDLPQDCKRVRQQ</sequence>
<feature type="compositionally biased region" description="Pro residues" evidence="7">
    <location>
        <begin position="546"/>
        <end position="564"/>
    </location>
</feature>
<proteinExistence type="predicted"/>
<keyword evidence="2" id="KW-0678">Repressor</keyword>
<keyword evidence="5" id="KW-0804">Transcription</keyword>
<evidence type="ECO:0000256" key="3">
    <source>
        <dbReference type="ARBA" id="ARBA00023015"/>
    </source>
</evidence>
<keyword evidence="6" id="KW-0539">Nucleus</keyword>
<dbReference type="GO" id="GO:0003677">
    <property type="term" value="F:DNA binding"/>
    <property type="evidence" value="ECO:0007669"/>
    <property type="project" value="UniProtKB-KW"/>
</dbReference>
<dbReference type="InterPro" id="IPR043404">
    <property type="entry name" value="ATAXIN1-like"/>
</dbReference>
<feature type="compositionally biased region" description="Basic and acidic residues" evidence="7">
    <location>
        <begin position="593"/>
        <end position="603"/>
    </location>
</feature>
<dbReference type="GO" id="GO:0003723">
    <property type="term" value="F:RNA binding"/>
    <property type="evidence" value="ECO:0007669"/>
    <property type="project" value="InterPro"/>
</dbReference>
<comment type="subcellular location">
    <subcellularLocation>
        <location evidence="1">Nucleus</location>
    </subcellularLocation>
</comment>
<feature type="compositionally biased region" description="Basic and acidic residues" evidence="7">
    <location>
        <begin position="48"/>
        <end position="62"/>
    </location>
</feature>
<evidence type="ECO:0000256" key="1">
    <source>
        <dbReference type="ARBA" id="ARBA00004123"/>
    </source>
</evidence>
<evidence type="ECO:0000256" key="2">
    <source>
        <dbReference type="ARBA" id="ARBA00022491"/>
    </source>
</evidence>
<dbReference type="Proteomes" id="UP000694621">
    <property type="component" value="Unplaced"/>
</dbReference>
<accession>A0A8B9GSP9</accession>
<organism evidence="10 11">
    <name type="scientific">Astyanax mexicanus</name>
    <name type="common">Blind cave fish</name>
    <name type="synonym">Astyanax fasciatus mexicanus</name>
    <dbReference type="NCBI Taxonomy" id="7994"/>
    <lineage>
        <taxon>Eukaryota</taxon>
        <taxon>Metazoa</taxon>
        <taxon>Chordata</taxon>
        <taxon>Craniata</taxon>
        <taxon>Vertebrata</taxon>
        <taxon>Euteleostomi</taxon>
        <taxon>Actinopterygii</taxon>
        <taxon>Neopterygii</taxon>
        <taxon>Teleostei</taxon>
        <taxon>Ostariophysi</taxon>
        <taxon>Characiformes</taxon>
        <taxon>Characoidei</taxon>
        <taxon>Acestrorhamphidae</taxon>
        <taxon>Acestrorhamphinae</taxon>
        <taxon>Astyanax</taxon>
    </lineage>
</organism>
<feature type="region of interest" description="Disordered" evidence="7">
    <location>
        <begin position="1"/>
        <end position="130"/>
    </location>
</feature>
<dbReference type="GO" id="GO:0007399">
    <property type="term" value="P:nervous system development"/>
    <property type="evidence" value="ECO:0007669"/>
    <property type="project" value="TreeGrafter"/>
</dbReference>
<gene>
    <name evidence="9" type="primary">ATXN1</name>
    <name evidence="9" type="ORF">AMEX_G17004</name>
</gene>
<feature type="compositionally biased region" description="Basic and acidic residues" evidence="7">
    <location>
        <begin position="1"/>
        <end position="20"/>
    </location>
</feature>
<feature type="compositionally biased region" description="Low complexity" evidence="7">
    <location>
        <begin position="349"/>
        <end position="360"/>
    </location>
</feature>
<feature type="region of interest" description="Disordered" evidence="7">
    <location>
        <begin position="508"/>
        <end position="603"/>
    </location>
</feature>
<evidence type="ECO:0000256" key="4">
    <source>
        <dbReference type="ARBA" id="ARBA00023125"/>
    </source>
</evidence>
<dbReference type="PANTHER" id="PTHR13392">
    <property type="entry name" value="ATAXIN 1"/>
    <property type="match status" value="1"/>
</dbReference>
<dbReference type="PROSITE" id="PS51148">
    <property type="entry name" value="AXH"/>
    <property type="match status" value="1"/>
</dbReference>
<dbReference type="GO" id="GO:0005634">
    <property type="term" value="C:nucleus"/>
    <property type="evidence" value="ECO:0007669"/>
    <property type="project" value="UniProtKB-SubCell"/>
</dbReference>
<evidence type="ECO:0000313" key="12">
    <source>
        <dbReference type="Proteomes" id="UP000752171"/>
    </source>
</evidence>
<feature type="compositionally biased region" description="Polar residues" evidence="7">
    <location>
        <begin position="288"/>
        <end position="298"/>
    </location>
</feature>
<dbReference type="SMART" id="SM00536">
    <property type="entry name" value="AXH"/>
    <property type="match status" value="1"/>
</dbReference>
<feature type="region of interest" description="Disordered" evidence="7">
    <location>
        <begin position="171"/>
        <end position="312"/>
    </location>
</feature>
<feature type="domain" description="AXH" evidence="8">
    <location>
        <begin position="383"/>
        <end position="514"/>
    </location>
</feature>
<feature type="compositionally biased region" description="Basic residues" evidence="7">
    <location>
        <begin position="521"/>
        <end position="531"/>
    </location>
</feature>
<keyword evidence="4" id="KW-0238">DNA-binding</keyword>
<evidence type="ECO:0000256" key="7">
    <source>
        <dbReference type="SAM" id="MobiDB-lite"/>
    </source>
</evidence>
<dbReference type="Pfam" id="PF08517">
    <property type="entry name" value="AXH"/>
    <property type="match status" value="1"/>
</dbReference>
<evidence type="ECO:0000313" key="10">
    <source>
        <dbReference type="Ensembl" id="ENSAMXP00005001911.1"/>
    </source>
</evidence>
<dbReference type="Proteomes" id="UP000752171">
    <property type="component" value="Unassembled WGS sequence"/>
</dbReference>
<reference evidence="9 12" key="1">
    <citation type="submission" date="2021-07" db="EMBL/GenBank/DDBJ databases">
        <authorList>
            <person name="Imarazene B."/>
            <person name="Zahm M."/>
            <person name="Klopp C."/>
            <person name="Cabau C."/>
            <person name="Beille S."/>
            <person name="Jouanno E."/>
            <person name="Castinel A."/>
            <person name="Lluch J."/>
            <person name="Gil L."/>
            <person name="Kuchtly C."/>
            <person name="Lopez Roques C."/>
            <person name="Donnadieu C."/>
            <person name="Parrinello H."/>
            <person name="Journot L."/>
            <person name="Du K."/>
            <person name="Schartl M."/>
            <person name="Retaux S."/>
            <person name="Guiguen Y."/>
        </authorList>
    </citation>
    <scope>NUCLEOTIDE SEQUENCE [LARGE SCALE GENOMIC DNA]</scope>
    <source>
        <strain evidence="9">Pach_M1</strain>
        <tissue evidence="9">Testis</tissue>
    </source>
</reference>
<dbReference type="InterPro" id="IPR036096">
    <property type="entry name" value="Ataxin_AXH_dom_sf"/>
</dbReference>
<feature type="compositionally biased region" description="Pro residues" evidence="7">
    <location>
        <begin position="63"/>
        <end position="84"/>
    </location>
</feature>
<reference evidence="10" key="2">
    <citation type="submission" date="2025-05" db="UniProtKB">
        <authorList>
            <consortium name="Ensembl"/>
        </authorList>
    </citation>
    <scope>IDENTIFICATION</scope>
</reference>
<dbReference type="InterPro" id="IPR003652">
    <property type="entry name" value="Ataxin_AXH_dom"/>
</dbReference>
<dbReference type="PANTHER" id="PTHR13392:SF14">
    <property type="entry name" value="ATAXIN-1-LIKE"/>
    <property type="match status" value="1"/>
</dbReference>
<evidence type="ECO:0000313" key="9">
    <source>
        <dbReference type="EMBL" id="KAG9269917.1"/>
    </source>
</evidence>
<evidence type="ECO:0000256" key="6">
    <source>
        <dbReference type="ARBA" id="ARBA00023242"/>
    </source>
</evidence>
<dbReference type="GO" id="GO:0000122">
    <property type="term" value="P:negative regulation of transcription by RNA polymerase II"/>
    <property type="evidence" value="ECO:0007669"/>
    <property type="project" value="TreeGrafter"/>
</dbReference>
<protein>
    <submittedName>
        <fullName evidence="10">Ataxin 1</fullName>
    </submittedName>
    <submittedName>
        <fullName evidence="9">Ataxin-1-like</fullName>
    </submittedName>
</protein>
<feature type="region of interest" description="Disordered" evidence="7">
    <location>
        <begin position="332"/>
        <end position="391"/>
    </location>
</feature>